<gene>
    <name evidence="1" type="ORF">ATE80_11630</name>
</gene>
<name>A0A100Y6M6_9ACTN</name>
<dbReference type="EMBL" id="LNSV01000023">
    <property type="protein sequence ID" value="KUH38654.1"/>
    <property type="molecule type" value="Genomic_DNA"/>
</dbReference>
<evidence type="ECO:0000313" key="2">
    <source>
        <dbReference type="Proteomes" id="UP000054011"/>
    </source>
</evidence>
<keyword evidence="2" id="KW-1185">Reference proteome</keyword>
<reference evidence="1 2" key="1">
    <citation type="submission" date="2015-11" db="EMBL/GenBank/DDBJ databases">
        <title>Genome-wide analysis reveals the secondary metabolome in Streptomyces kanasensis ZX01.</title>
        <authorList>
            <person name="Zhang G."/>
            <person name="Han L."/>
            <person name="Feng J."/>
            <person name="Zhang X."/>
        </authorList>
    </citation>
    <scope>NUCLEOTIDE SEQUENCE [LARGE SCALE GENOMIC DNA]</scope>
    <source>
        <strain evidence="1 2">ZX01</strain>
    </source>
</reference>
<dbReference type="AlphaFoldDB" id="A0A100Y6M6"/>
<accession>A0A100Y6M6</accession>
<dbReference type="OrthoDB" id="2652375at2"/>
<dbReference type="Proteomes" id="UP000054011">
    <property type="component" value="Unassembled WGS sequence"/>
</dbReference>
<organism evidence="1 2">
    <name type="scientific">Streptomyces kanasensis</name>
    <dbReference type="NCBI Taxonomy" id="936756"/>
    <lineage>
        <taxon>Bacteria</taxon>
        <taxon>Bacillati</taxon>
        <taxon>Actinomycetota</taxon>
        <taxon>Actinomycetes</taxon>
        <taxon>Kitasatosporales</taxon>
        <taxon>Streptomycetaceae</taxon>
        <taxon>Streptomyces</taxon>
    </lineage>
</organism>
<sequence length="135" mass="14781">MDEETHLRRHGLHPAGPRLDEVRAVLAEQTRLERGAQGDGDTELMKLCCVQLFNAGDPRDTPLVWAAKTASMDAGCSIETRLLCGAGLPETRAYLTAHPSPASEATLTHLRERAADFGAFTPRLVTAQYRAYYAD</sequence>
<dbReference type="RefSeq" id="WP_058942113.1">
    <property type="nucleotide sequence ID" value="NZ_LNSV01000023.1"/>
</dbReference>
<evidence type="ECO:0000313" key="1">
    <source>
        <dbReference type="EMBL" id="KUH38654.1"/>
    </source>
</evidence>
<proteinExistence type="predicted"/>
<comment type="caution">
    <text evidence="1">The sequence shown here is derived from an EMBL/GenBank/DDBJ whole genome shotgun (WGS) entry which is preliminary data.</text>
</comment>
<protein>
    <submittedName>
        <fullName evidence="1">Uncharacterized protein</fullName>
    </submittedName>
</protein>
<dbReference type="STRING" id="936756.ATE80_11630"/>